<feature type="transmembrane region" description="Helical" evidence="6">
    <location>
        <begin position="395"/>
        <end position="413"/>
    </location>
</feature>
<evidence type="ECO:0000259" key="7">
    <source>
        <dbReference type="PROSITE" id="PS50850"/>
    </source>
</evidence>
<comment type="caution">
    <text evidence="8">The sequence shown here is derived from an EMBL/GenBank/DDBJ whole genome shotgun (WGS) entry which is preliminary data.</text>
</comment>
<gene>
    <name evidence="8" type="ORF">GCM10010917_34230</name>
</gene>
<feature type="transmembrane region" description="Helical" evidence="6">
    <location>
        <begin position="83"/>
        <end position="102"/>
    </location>
</feature>
<evidence type="ECO:0000256" key="1">
    <source>
        <dbReference type="ARBA" id="ARBA00004651"/>
    </source>
</evidence>
<dbReference type="EMBL" id="BMHF01000014">
    <property type="protein sequence ID" value="GGA46102.1"/>
    <property type="molecule type" value="Genomic_DNA"/>
</dbReference>
<dbReference type="Proteomes" id="UP000609323">
    <property type="component" value="Unassembled WGS sequence"/>
</dbReference>
<feature type="transmembrane region" description="Helical" evidence="6">
    <location>
        <begin position="303"/>
        <end position="320"/>
    </location>
</feature>
<dbReference type="InterPro" id="IPR036259">
    <property type="entry name" value="MFS_trans_sf"/>
</dbReference>
<reference evidence="9" key="1">
    <citation type="journal article" date="2019" name="Int. J. Syst. Evol. Microbiol.">
        <title>The Global Catalogue of Microorganisms (GCM) 10K type strain sequencing project: providing services to taxonomists for standard genome sequencing and annotation.</title>
        <authorList>
            <consortium name="The Broad Institute Genomics Platform"/>
            <consortium name="The Broad Institute Genome Sequencing Center for Infectious Disease"/>
            <person name="Wu L."/>
            <person name="Ma J."/>
        </authorList>
    </citation>
    <scope>NUCLEOTIDE SEQUENCE [LARGE SCALE GENOMIC DNA]</scope>
    <source>
        <strain evidence="9">CGMCC 1.15044</strain>
    </source>
</reference>
<evidence type="ECO:0000256" key="4">
    <source>
        <dbReference type="ARBA" id="ARBA00022989"/>
    </source>
</evidence>
<keyword evidence="5 6" id="KW-0472">Membrane</keyword>
<dbReference type="SUPFAM" id="SSF103473">
    <property type="entry name" value="MFS general substrate transporter"/>
    <property type="match status" value="1"/>
</dbReference>
<feature type="transmembrane region" description="Helical" evidence="6">
    <location>
        <begin position="359"/>
        <end position="383"/>
    </location>
</feature>
<proteinExistence type="predicted"/>
<keyword evidence="3 6" id="KW-0812">Transmembrane</keyword>
<name>A0ABQ1GLB9_9BACL</name>
<dbReference type="Gene3D" id="1.20.1250.20">
    <property type="entry name" value="MFS general substrate transporter like domains"/>
    <property type="match status" value="2"/>
</dbReference>
<evidence type="ECO:0000313" key="8">
    <source>
        <dbReference type="EMBL" id="GGA46102.1"/>
    </source>
</evidence>
<dbReference type="Pfam" id="PF07690">
    <property type="entry name" value="MFS_1"/>
    <property type="match status" value="1"/>
</dbReference>
<feature type="transmembrane region" description="Helical" evidence="6">
    <location>
        <begin position="12"/>
        <end position="35"/>
    </location>
</feature>
<feature type="transmembrane region" description="Helical" evidence="6">
    <location>
        <begin position="326"/>
        <end position="347"/>
    </location>
</feature>
<feature type="transmembrane region" description="Helical" evidence="6">
    <location>
        <begin position="237"/>
        <end position="258"/>
    </location>
</feature>
<organism evidence="8 9">
    <name type="scientific">Paenibacillus physcomitrellae</name>
    <dbReference type="NCBI Taxonomy" id="1619311"/>
    <lineage>
        <taxon>Bacteria</taxon>
        <taxon>Bacillati</taxon>
        <taxon>Bacillota</taxon>
        <taxon>Bacilli</taxon>
        <taxon>Bacillales</taxon>
        <taxon>Paenibacillaceae</taxon>
        <taxon>Paenibacillus</taxon>
    </lineage>
</organism>
<dbReference type="RefSeq" id="WP_174704711.1">
    <property type="nucleotide sequence ID" value="NZ_BMHF01000014.1"/>
</dbReference>
<keyword evidence="9" id="KW-1185">Reference proteome</keyword>
<keyword evidence="4 6" id="KW-1133">Transmembrane helix</keyword>
<evidence type="ECO:0000256" key="6">
    <source>
        <dbReference type="SAM" id="Phobius"/>
    </source>
</evidence>
<feature type="transmembrane region" description="Helical" evidence="6">
    <location>
        <begin position="55"/>
        <end position="74"/>
    </location>
</feature>
<comment type="subcellular location">
    <subcellularLocation>
        <location evidence="1">Cell membrane</location>
        <topology evidence="1">Multi-pass membrane protein</topology>
    </subcellularLocation>
</comment>
<dbReference type="PROSITE" id="PS50850">
    <property type="entry name" value="MFS"/>
    <property type="match status" value="1"/>
</dbReference>
<evidence type="ECO:0000313" key="9">
    <source>
        <dbReference type="Proteomes" id="UP000609323"/>
    </source>
</evidence>
<protein>
    <submittedName>
        <fullName evidence="8">MFS transporter</fullName>
    </submittedName>
</protein>
<evidence type="ECO:0000256" key="5">
    <source>
        <dbReference type="ARBA" id="ARBA00023136"/>
    </source>
</evidence>
<dbReference type="PANTHER" id="PTHR23508:SF10">
    <property type="entry name" value="CARBOXYLIC ACID TRANSPORTER PROTEIN HOMOLOG"/>
    <property type="match status" value="1"/>
</dbReference>
<dbReference type="InterPro" id="IPR020846">
    <property type="entry name" value="MFS_dom"/>
</dbReference>
<evidence type="ECO:0000256" key="2">
    <source>
        <dbReference type="ARBA" id="ARBA00022448"/>
    </source>
</evidence>
<evidence type="ECO:0000256" key="3">
    <source>
        <dbReference type="ARBA" id="ARBA00022692"/>
    </source>
</evidence>
<feature type="transmembrane region" description="Helical" evidence="6">
    <location>
        <begin position="270"/>
        <end position="291"/>
    </location>
</feature>
<feature type="transmembrane region" description="Helical" evidence="6">
    <location>
        <begin position="171"/>
        <end position="190"/>
    </location>
</feature>
<dbReference type="PANTHER" id="PTHR23508">
    <property type="entry name" value="CARBOXYLIC ACID TRANSPORTER PROTEIN HOMOLOG"/>
    <property type="match status" value="1"/>
</dbReference>
<sequence length="441" mass="46505">MSKPTVKNSSTAYEWKVVLLMAMGFGLVGLDRWIITPMFPVMMGDLHLDYQDLGNIIAVLGLSWGVFSIVMGSLSDKFGRRKVLIPSIILFSLLSILTGLAGGLASLLLIRAVMGVTEGSFSPASVAVTAEVSKEKRRGFNMGLQQSTFALFGLGFGPIIATQLLRFVPSWHWVFAIVAVPGFIVGFFIYKVVREPQVSTVNSGSSAVAAPKLTASPAAAQPGGKPRFIEIFRHRNILLCMFALCGAMTCIFVLGSMFPSYLTDYLKLSVTQMGFITSAIGFGAFFGQLAIPGLSDRFGRKTVTLCAMLLTLVMLGILIGTGASPMALFALLFMTAFGCNGCLPLLSGTITIESVPAPLISTAAGVIIGVGEIFGGGVAPSLAGFIAKNYGIENTLLLAIGGIVVCLLLCLFLKETAPSRIRAGREPQASGHPQSAAIEAG</sequence>
<feature type="domain" description="Major facilitator superfamily (MFS) profile" evidence="7">
    <location>
        <begin position="17"/>
        <end position="418"/>
    </location>
</feature>
<accession>A0ABQ1GLB9</accession>
<keyword evidence="2" id="KW-0813">Transport</keyword>
<dbReference type="InterPro" id="IPR011701">
    <property type="entry name" value="MFS"/>
</dbReference>